<proteinExistence type="predicted"/>
<dbReference type="Gene3D" id="2.60.40.1120">
    <property type="entry name" value="Carboxypeptidase-like, regulatory domain"/>
    <property type="match status" value="1"/>
</dbReference>
<dbReference type="Pfam" id="PF07715">
    <property type="entry name" value="Plug"/>
    <property type="match status" value="1"/>
</dbReference>
<keyword evidence="1" id="KW-0732">Signal</keyword>
<dbReference type="SUPFAM" id="SSF56935">
    <property type="entry name" value="Porins"/>
    <property type="match status" value="1"/>
</dbReference>
<keyword evidence="3" id="KW-0675">Receptor</keyword>
<dbReference type="EMBL" id="SNRY01004433">
    <property type="protein sequence ID" value="KAA6317708.1"/>
    <property type="molecule type" value="Genomic_DNA"/>
</dbReference>
<dbReference type="PANTHER" id="PTHR30069">
    <property type="entry name" value="TONB-DEPENDENT OUTER MEMBRANE RECEPTOR"/>
    <property type="match status" value="1"/>
</dbReference>
<dbReference type="PANTHER" id="PTHR30069:SF29">
    <property type="entry name" value="HEMOGLOBIN AND HEMOGLOBIN-HAPTOGLOBIN-BINDING PROTEIN 1-RELATED"/>
    <property type="match status" value="1"/>
</dbReference>
<dbReference type="GO" id="GO:0015344">
    <property type="term" value="F:siderophore uptake transmembrane transporter activity"/>
    <property type="evidence" value="ECO:0007669"/>
    <property type="project" value="TreeGrafter"/>
</dbReference>
<dbReference type="Pfam" id="PF13715">
    <property type="entry name" value="CarbopepD_reg_2"/>
    <property type="match status" value="1"/>
</dbReference>
<name>A0A5J4Q9J1_9ZZZZ</name>
<dbReference type="InterPro" id="IPR037066">
    <property type="entry name" value="Plug_dom_sf"/>
</dbReference>
<dbReference type="AlphaFoldDB" id="A0A5J4Q9J1"/>
<dbReference type="PROSITE" id="PS52016">
    <property type="entry name" value="TONB_DEPENDENT_REC_3"/>
    <property type="match status" value="1"/>
</dbReference>
<protein>
    <submittedName>
        <fullName evidence="3">TonB-dependent receptor SusC</fullName>
    </submittedName>
</protein>
<dbReference type="Gene3D" id="2.170.130.10">
    <property type="entry name" value="TonB-dependent receptor, plug domain"/>
    <property type="match status" value="1"/>
</dbReference>
<dbReference type="SUPFAM" id="SSF49464">
    <property type="entry name" value="Carboxypeptidase regulatory domain-like"/>
    <property type="match status" value="1"/>
</dbReference>
<evidence type="ECO:0000259" key="2">
    <source>
        <dbReference type="Pfam" id="PF07715"/>
    </source>
</evidence>
<organism evidence="3">
    <name type="scientific">termite gut metagenome</name>
    <dbReference type="NCBI Taxonomy" id="433724"/>
    <lineage>
        <taxon>unclassified sequences</taxon>
        <taxon>metagenomes</taxon>
        <taxon>organismal metagenomes</taxon>
    </lineage>
</organism>
<dbReference type="NCBIfam" id="TIGR04057">
    <property type="entry name" value="SusC_RagA_signa"/>
    <property type="match status" value="1"/>
</dbReference>
<dbReference type="NCBIfam" id="TIGR04056">
    <property type="entry name" value="OMP_RagA_SusC"/>
    <property type="match status" value="1"/>
</dbReference>
<accession>A0A5J4Q9J1</accession>
<feature type="domain" description="TonB-dependent receptor plug" evidence="2">
    <location>
        <begin position="115"/>
        <end position="222"/>
    </location>
</feature>
<gene>
    <name evidence="3" type="ORF">EZS27_032177</name>
</gene>
<evidence type="ECO:0000313" key="3">
    <source>
        <dbReference type="EMBL" id="KAA6317708.1"/>
    </source>
</evidence>
<feature type="non-terminal residue" evidence="3">
    <location>
        <position position="564"/>
    </location>
</feature>
<reference evidence="3" key="1">
    <citation type="submission" date="2019-03" db="EMBL/GenBank/DDBJ databases">
        <title>Single cell metagenomics reveals metabolic interactions within the superorganism composed of flagellate Streblomastix strix and complex community of Bacteroidetes bacteria on its surface.</title>
        <authorList>
            <person name="Treitli S.C."/>
            <person name="Kolisko M."/>
            <person name="Husnik F."/>
            <person name="Keeling P."/>
            <person name="Hampl V."/>
        </authorList>
    </citation>
    <scope>NUCLEOTIDE SEQUENCE</scope>
    <source>
        <strain evidence="3">STM</strain>
    </source>
</reference>
<sequence>MKKRLKLLLICLFMGSGLLVAQTQRVTGIVISEEDDQPVIGASILIKGTGIGTVTDANGRFILPNAPNSAILQVSFIGMATQEVAARPNVRVVLKPDAQQLDEVEIVVAYGVAKKSSLTGAVSSIDAATIEKRPVSSASGILEGAAPGIQVNNTYGEPGADATIRIRGFGSVNGSNNPLYVLDGVAFGGNISDINPNDIESITVLKDAASAALYGNRASNGVILITTKKGKSNRTSVRVNANQGVYNRGIAEYDRMGPDDFMETMWIGYRNSLLTKSPASYPTTESANAKASETLISDYLKTNIYNQKNNALFDSNGKLVAGAQVLDGYKDDLDWYKGLERLGHRQEYNLNGDAASEQGNYYFSVGYLDEKGYVISSDFQRFTGRANINLTPKQWLRTGLSLSGSHQTTNNTNGTSTASYVNPFMYARQIAPIYPVHLHDPETGNYVLDENGNKQYDNGEGGRNQYIGRHVIWENELDMDRTYRNTLIGQAYVDIIFLKDFTFTTKGDLNVRNSENQTYNSAIIGDGYGNHGRAKRVIYRYKNYTMQEQLTWRKKINSLHTFDA</sequence>
<evidence type="ECO:0000256" key="1">
    <source>
        <dbReference type="ARBA" id="ARBA00022729"/>
    </source>
</evidence>
<dbReference type="InterPro" id="IPR039426">
    <property type="entry name" value="TonB-dep_rcpt-like"/>
</dbReference>
<dbReference type="InterPro" id="IPR023997">
    <property type="entry name" value="TonB-dep_OMP_SusC/RagA_CS"/>
</dbReference>
<dbReference type="InterPro" id="IPR023996">
    <property type="entry name" value="TonB-dep_OMP_SusC/RagA"/>
</dbReference>
<dbReference type="InterPro" id="IPR008969">
    <property type="entry name" value="CarboxyPept-like_regulatory"/>
</dbReference>
<dbReference type="InterPro" id="IPR012910">
    <property type="entry name" value="Plug_dom"/>
</dbReference>
<dbReference type="GO" id="GO:0044718">
    <property type="term" value="P:siderophore transmembrane transport"/>
    <property type="evidence" value="ECO:0007669"/>
    <property type="project" value="TreeGrafter"/>
</dbReference>
<comment type="caution">
    <text evidence="3">The sequence shown here is derived from an EMBL/GenBank/DDBJ whole genome shotgun (WGS) entry which is preliminary data.</text>
</comment>